<evidence type="ECO:0000256" key="11">
    <source>
        <dbReference type="SAM" id="MobiDB-lite"/>
    </source>
</evidence>
<dbReference type="GO" id="GO:0008270">
    <property type="term" value="F:zinc ion binding"/>
    <property type="evidence" value="ECO:0007669"/>
    <property type="project" value="UniProtKB-KW"/>
</dbReference>
<keyword evidence="5" id="KW-0479">Metal-binding</keyword>
<dbReference type="CDD" id="cd00078">
    <property type="entry name" value="HECTc"/>
    <property type="match status" value="1"/>
</dbReference>
<dbReference type="RefSeq" id="XP_008868049.1">
    <property type="nucleotide sequence ID" value="XM_008869827.1"/>
</dbReference>
<dbReference type="SMART" id="SM00119">
    <property type="entry name" value="HECTc"/>
    <property type="match status" value="1"/>
</dbReference>
<dbReference type="InterPro" id="IPR000569">
    <property type="entry name" value="HECT_dom"/>
</dbReference>
<evidence type="ECO:0000256" key="10">
    <source>
        <dbReference type="PROSITE-ProRule" id="PRU00322"/>
    </source>
</evidence>
<evidence type="ECO:0000256" key="8">
    <source>
        <dbReference type="ARBA" id="ARBA00022833"/>
    </source>
</evidence>
<name>A0A024UC88_9STRA</name>
<evidence type="ECO:0000256" key="6">
    <source>
        <dbReference type="ARBA" id="ARBA00022771"/>
    </source>
</evidence>
<organism evidence="14">
    <name type="scientific">Aphanomyces invadans</name>
    <dbReference type="NCBI Taxonomy" id="157072"/>
    <lineage>
        <taxon>Eukaryota</taxon>
        <taxon>Sar</taxon>
        <taxon>Stramenopiles</taxon>
        <taxon>Oomycota</taxon>
        <taxon>Saprolegniomycetes</taxon>
        <taxon>Saprolegniales</taxon>
        <taxon>Verrucalvaceae</taxon>
        <taxon>Aphanomyces</taxon>
    </lineage>
</organism>
<feature type="region of interest" description="Disordered" evidence="11">
    <location>
        <begin position="159"/>
        <end position="180"/>
    </location>
</feature>
<dbReference type="PANTHER" id="PTHR11254:SF440">
    <property type="entry name" value="E3 UBIQUITIN-PROTEIN LIGASE NEDD-4"/>
    <property type="match status" value="1"/>
</dbReference>
<keyword evidence="6 10" id="KW-0863">Zinc-finger</keyword>
<dbReference type="InterPro" id="IPR050409">
    <property type="entry name" value="E3_ubiq-protein_ligase"/>
</dbReference>
<dbReference type="PROSITE" id="PS50237">
    <property type="entry name" value="HECT"/>
    <property type="match status" value="1"/>
</dbReference>
<dbReference type="InterPro" id="IPR036443">
    <property type="entry name" value="Znf_RanBP2_sf"/>
</dbReference>
<dbReference type="GeneID" id="20082234"/>
<evidence type="ECO:0000256" key="4">
    <source>
        <dbReference type="ARBA" id="ARBA00022679"/>
    </source>
</evidence>
<dbReference type="Gene3D" id="3.90.1750.10">
    <property type="entry name" value="Hect, E3 ligase catalytic domains"/>
    <property type="match status" value="1"/>
</dbReference>
<evidence type="ECO:0000256" key="9">
    <source>
        <dbReference type="PROSITE-ProRule" id="PRU00104"/>
    </source>
</evidence>
<dbReference type="Gene3D" id="3.30.2160.10">
    <property type="entry name" value="Hect, E3 ligase catalytic domain"/>
    <property type="match status" value="1"/>
</dbReference>
<dbReference type="GO" id="GO:0005737">
    <property type="term" value="C:cytoplasm"/>
    <property type="evidence" value="ECO:0007669"/>
    <property type="project" value="TreeGrafter"/>
</dbReference>
<comment type="pathway">
    <text evidence="2">Protein modification; protein ubiquitination.</text>
</comment>
<protein>
    <recommendedName>
        <fullName evidence="3">HECT-type E3 ubiquitin transferase</fullName>
        <ecNumber evidence="3">2.3.2.26</ecNumber>
    </recommendedName>
</protein>
<feature type="compositionally biased region" description="Low complexity" evidence="11">
    <location>
        <begin position="167"/>
        <end position="180"/>
    </location>
</feature>
<evidence type="ECO:0000256" key="7">
    <source>
        <dbReference type="ARBA" id="ARBA00022786"/>
    </source>
</evidence>
<comment type="caution">
    <text evidence="9">Lacks conserved residue(s) required for the propagation of feature annotation.</text>
</comment>
<dbReference type="PANTHER" id="PTHR11254">
    <property type="entry name" value="HECT DOMAIN UBIQUITIN-PROTEIN LIGASE"/>
    <property type="match status" value="1"/>
</dbReference>
<proteinExistence type="predicted"/>
<dbReference type="EC" id="2.3.2.26" evidence="3"/>
<dbReference type="OrthoDB" id="8068875at2759"/>
<reference evidence="14" key="1">
    <citation type="submission" date="2013-12" db="EMBL/GenBank/DDBJ databases">
        <title>The Genome Sequence of Aphanomyces invadans NJM9701.</title>
        <authorList>
            <consortium name="The Broad Institute Genomics Platform"/>
            <person name="Russ C."/>
            <person name="Tyler B."/>
            <person name="van West P."/>
            <person name="Dieguez-Uribeondo J."/>
            <person name="Young S.K."/>
            <person name="Zeng Q."/>
            <person name="Gargeya S."/>
            <person name="Fitzgerald M."/>
            <person name="Abouelleil A."/>
            <person name="Alvarado L."/>
            <person name="Chapman S.B."/>
            <person name="Gainer-Dewar J."/>
            <person name="Goldberg J."/>
            <person name="Griggs A."/>
            <person name="Gujja S."/>
            <person name="Hansen M."/>
            <person name="Howarth C."/>
            <person name="Imamovic A."/>
            <person name="Ireland A."/>
            <person name="Larimer J."/>
            <person name="McCowan C."/>
            <person name="Murphy C."/>
            <person name="Pearson M."/>
            <person name="Poon T.W."/>
            <person name="Priest M."/>
            <person name="Roberts A."/>
            <person name="Saif S."/>
            <person name="Shea T."/>
            <person name="Sykes S."/>
            <person name="Wortman J."/>
            <person name="Nusbaum C."/>
            <person name="Birren B."/>
        </authorList>
    </citation>
    <scope>NUCLEOTIDE SEQUENCE [LARGE SCALE GENOMIC DNA]</scope>
    <source>
        <strain evidence="14">NJM9701</strain>
    </source>
</reference>
<dbReference type="VEuPathDB" id="FungiDB:H310_05184"/>
<evidence type="ECO:0000256" key="3">
    <source>
        <dbReference type="ARBA" id="ARBA00012485"/>
    </source>
</evidence>
<keyword evidence="4" id="KW-0808">Transferase</keyword>
<dbReference type="PROSITE" id="PS50199">
    <property type="entry name" value="ZF_RANBP2_2"/>
    <property type="match status" value="1"/>
</dbReference>
<feature type="domain" description="HECT" evidence="13">
    <location>
        <begin position="279"/>
        <end position="617"/>
    </location>
</feature>
<dbReference type="SUPFAM" id="SSF90209">
    <property type="entry name" value="Ran binding protein zinc finger-like"/>
    <property type="match status" value="1"/>
</dbReference>
<dbReference type="Gene3D" id="2.30.30.380">
    <property type="entry name" value="Zn-finger domain of Sec23/24"/>
    <property type="match status" value="1"/>
</dbReference>
<dbReference type="SMART" id="SM00547">
    <property type="entry name" value="ZnF_RBZ"/>
    <property type="match status" value="1"/>
</dbReference>
<dbReference type="InterPro" id="IPR001876">
    <property type="entry name" value="Znf_RanBP2"/>
</dbReference>
<dbReference type="Pfam" id="PF00632">
    <property type="entry name" value="HECT"/>
    <property type="match status" value="1"/>
</dbReference>
<evidence type="ECO:0000259" key="13">
    <source>
        <dbReference type="PROSITE" id="PS50237"/>
    </source>
</evidence>
<dbReference type="GO" id="GO:0006511">
    <property type="term" value="P:ubiquitin-dependent protein catabolic process"/>
    <property type="evidence" value="ECO:0007669"/>
    <property type="project" value="TreeGrafter"/>
</dbReference>
<sequence>MLVYLILSVLIALLLGLILYLSCFVPYRHSLLTSRDLTVFQEPDADVFRENLSDSFMEQQLWKCSVCSFSNVPDKTNCDLCQTTREAKKSKIPSLWRPLFQAAAKTDQASAKLRGRTKSEEQQLNKVQLAAARRNLWRREALPTGEVRWVRLPGRPHTQDNHTAILGDDSSSPSPDMCSSRGSSCMSVGYVRVRDSTGRLVLNESDQVGGAHRLAPRRFGLASAALVVEVSKMPFLNKLKWYSMEIHRLWVPWELGHVEFVVRRDHLVEDSLLHVMRLSPEQLRQRWRVSFMGEPALDAGGVLREWISLLVVELFDPSFGLFVSTASSNHCAWVNSMSGAHQVRHLEYFSLIGRVVGKALFEEQLVPVHFTVPLLKHVLGVPISFSDLQFLDDELYQSLVWLKQCSNPDDVDALMLDFSVTRTTQRQDGKPITTETVPLAPGGESIAVTVVNKAAYLDLLFQYHILDSVSYQLLMFLAAIYSVVPEELLKVFDYKELELLLCGVPTVDVDDWKRHAQVAYLVENTPTRLELQNVSWFWAVLDTFTNEQRAKLLQFVTGSSRVPAQGFKVRGTSMAAAIRDHVECRHSSAPTAASNRSSCRFARWSTCTRVPTRASTASTCPSTNPRARCTHI</sequence>
<dbReference type="PROSITE" id="PS01358">
    <property type="entry name" value="ZF_RANBP2_1"/>
    <property type="match status" value="1"/>
</dbReference>
<dbReference type="eggNOG" id="KOG0940">
    <property type="taxonomic scope" value="Eukaryota"/>
</dbReference>
<dbReference type="SUPFAM" id="SSF56204">
    <property type="entry name" value="Hect, E3 ligase catalytic domain"/>
    <property type="match status" value="1"/>
</dbReference>
<evidence type="ECO:0000259" key="12">
    <source>
        <dbReference type="PROSITE" id="PS50199"/>
    </source>
</evidence>
<dbReference type="STRING" id="157072.A0A024UC88"/>
<dbReference type="Gene3D" id="3.30.2410.10">
    <property type="entry name" value="Hect, E3 ligase catalytic domain"/>
    <property type="match status" value="1"/>
</dbReference>
<keyword evidence="8" id="KW-0862">Zinc</keyword>
<evidence type="ECO:0000313" key="14">
    <source>
        <dbReference type="EMBL" id="ETW03820.1"/>
    </source>
</evidence>
<gene>
    <name evidence="14" type="ORF">H310_05184</name>
</gene>
<dbReference type="AlphaFoldDB" id="A0A024UC88"/>
<evidence type="ECO:0000256" key="5">
    <source>
        <dbReference type="ARBA" id="ARBA00022723"/>
    </source>
</evidence>
<evidence type="ECO:0000256" key="2">
    <source>
        <dbReference type="ARBA" id="ARBA00004906"/>
    </source>
</evidence>
<keyword evidence="7 9" id="KW-0833">Ubl conjugation pathway</keyword>
<dbReference type="GO" id="GO:0016567">
    <property type="term" value="P:protein ubiquitination"/>
    <property type="evidence" value="ECO:0007669"/>
    <property type="project" value="TreeGrafter"/>
</dbReference>
<dbReference type="EMBL" id="KI913959">
    <property type="protein sequence ID" value="ETW03820.1"/>
    <property type="molecule type" value="Genomic_DNA"/>
</dbReference>
<evidence type="ECO:0000256" key="1">
    <source>
        <dbReference type="ARBA" id="ARBA00000885"/>
    </source>
</evidence>
<accession>A0A024UC88</accession>
<feature type="domain" description="RanBP2-type" evidence="12">
    <location>
        <begin position="58"/>
        <end position="87"/>
    </location>
</feature>
<comment type="catalytic activity">
    <reaction evidence="1">
        <text>S-ubiquitinyl-[E2 ubiquitin-conjugating enzyme]-L-cysteine + [acceptor protein]-L-lysine = [E2 ubiquitin-conjugating enzyme]-L-cysteine + N(6)-ubiquitinyl-[acceptor protein]-L-lysine.</text>
        <dbReference type="EC" id="2.3.2.26"/>
    </reaction>
</comment>
<dbReference type="InterPro" id="IPR035983">
    <property type="entry name" value="Hect_E3_ubiquitin_ligase"/>
</dbReference>
<dbReference type="GO" id="GO:0061630">
    <property type="term" value="F:ubiquitin protein ligase activity"/>
    <property type="evidence" value="ECO:0007669"/>
    <property type="project" value="UniProtKB-EC"/>
</dbReference>